<reference evidence="2 3" key="1">
    <citation type="submission" date="2024-07" db="EMBL/GenBank/DDBJ databases">
        <title>Whole genome sequencing of Prodigiosin pigment-producing Streptomyces salinarius isolated from rhizosphere soil of Arachis hypogaea.</title>
        <authorList>
            <person name="Vidhya A."/>
            <person name="Ramya S."/>
        </authorList>
    </citation>
    <scope>NUCLEOTIDE SEQUENCE [LARGE SCALE GENOMIC DNA]</scope>
    <source>
        <strain evidence="2 3">VRMG2420</strain>
    </source>
</reference>
<name>A0ABW8BLA6_9ACTN</name>
<dbReference type="PANTHER" id="PTHR19959">
    <property type="entry name" value="KINESIN LIGHT CHAIN"/>
    <property type="match status" value="1"/>
</dbReference>
<evidence type="ECO:0000313" key="3">
    <source>
        <dbReference type="Proteomes" id="UP001614264"/>
    </source>
</evidence>
<protein>
    <submittedName>
        <fullName evidence="2">Tetratricopeptide repeat protein</fullName>
    </submittedName>
</protein>
<dbReference type="Proteomes" id="UP001614264">
    <property type="component" value="Unassembled WGS sequence"/>
</dbReference>
<dbReference type="SMART" id="SM00028">
    <property type="entry name" value="TPR"/>
    <property type="match status" value="5"/>
</dbReference>
<dbReference type="EMBL" id="JBITPR010000063">
    <property type="protein sequence ID" value="MFI7875780.1"/>
    <property type="molecule type" value="Genomic_DNA"/>
</dbReference>
<dbReference type="SUPFAM" id="SSF48452">
    <property type="entry name" value="TPR-like"/>
    <property type="match status" value="3"/>
</dbReference>
<gene>
    <name evidence="2" type="ORF">AB4829_34965</name>
</gene>
<dbReference type="InterPro" id="IPR019734">
    <property type="entry name" value="TPR_rpt"/>
</dbReference>
<dbReference type="PANTHER" id="PTHR19959:SF119">
    <property type="entry name" value="FUNGAL LIPASE-LIKE DOMAIN-CONTAINING PROTEIN"/>
    <property type="match status" value="1"/>
</dbReference>
<proteinExistence type="predicted"/>
<comment type="caution">
    <text evidence="2">The sequence shown here is derived from an EMBL/GenBank/DDBJ whole genome shotgun (WGS) entry which is preliminary data.</text>
</comment>
<dbReference type="Pfam" id="PF13374">
    <property type="entry name" value="TPR_10"/>
    <property type="match status" value="6"/>
</dbReference>
<accession>A0ABW8BLA6</accession>
<dbReference type="InterPro" id="IPR011990">
    <property type="entry name" value="TPR-like_helical_dom_sf"/>
</dbReference>
<evidence type="ECO:0000313" key="2">
    <source>
        <dbReference type="EMBL" id="MFI7875780.1"/>
    </source>
</evidence>
<dbReference type="RefSeq" id="WP_399594860.1">
    <property type="nucleotide sequence ID" value="NZ_JBITPR010000063.1"/>
</dbReference>
<feature type="region of interest" description="Disordered" evidence="1">
    <location>
        <begin position="1015"/>
        <end position="1036"/>
    </location>
</feature>
<evidence type="ECO:0000256" key="1">
    <source>
        <dbReference type="SAM" id="MobiDB-lite"/>
    </source>
</evidence>
<dbReference type="Gene3D" id="1.25.40.10">
    <property type="entry name" value="Tetratricopeptide repeat domain"/>
    <property type="match status" value="4"/>
</dbReference>
<sequence>MSEESAGSRQREPAVFTQAIEAESRGQVNAVQHGDQYNYIYRNEPPYRVEPFLLTEPARAPGFARVPSRLLAARYRIVPFRQRPELDVLESWREDRSPGLSVRLIHAEGGQGKTRLAIEFATRSAQAGWSVALARHRSEVASAGGGDEHLTVRAPGLVLIVDYAERWPLEDLIALVRQHRDAARDRLRILLLARPAGTWWQSLAHQLSKLDVFDVDAVKLRALPNTPEGRAEMYSAARDRFAEIFGITDSAGVALPGDLDGPAFGLTLTVHMRALVDVDAAARGWTSPAGSDQAALSSYLLDREHDHWRSSHDRGRGPVRVTEQTMRRTVYVATLTRSLDAADAAAALVRTSVTDSKTAADNILHDHAYCYPPENPARVLEPLTPDRLGEDFLALTLPGKEEQFRYYATDPWSTTAPGLLLAPAGNDADRTPFTRQALTVLIETAHRWPHLTTEHLQPLLRRQPELALTAGSAAITRLTELADIDLAVLERIESKLPDVSHFDLDVGAAALAQRLTAHRLAATTDPATRAHLLHDLAFRTSNAGLHTTALPPIEEAVAIRRPLAEADPATHRPGLAASLTILGNVLADLGRRQEALAASKEAAELYRHLVRTDSVARLPDLALALTNLAARLHQSGRGHEAIAPAQEAVSIRRRLAEADPGAYLPHLALSLSNLGGHFTEVGRLHEALTPVEEAVELYRQLAATSPAAYLRPFAASLHNLGNSLSDLGRRREALAPSEEAVAIGLRLVEANPAAYTPSLALALTLLSYRYAEGGRNREAVAPAEEAVDLYRQLVGAGFAAAHQAGLAKALAALSVRLRNVGRRAEAKAPAEEAVGLYRQLAEADPVVHRADLAYTLSNGLGILPVDRVREGVDLYRRLVEADPDRYASRFGQSLINLSMALANAGRTAEAIAPAEEAVALNRRLAADDPTAHLPGLALALTILGHRLAASGRPAQALPPAKEAADIYRRLARTDANPALHRDCLVLALTDVGTRLRELGRLTEADAWTAEAAKIRSSRPETANTHNAVDVRPGRSV</sequence>
<keyword evidence="3" id="KW-1185">Reference proteome</keyword>
<organism evidence="2 3">
    <name type="scientific">Streptomyces salinarius</name>
    <dbReference type="NCBI Taxonomy" id="2762598"/>
    <lineage>
        <taxon>Bacteria</taxon>
        <taxon>Bacillati</taxon>
        <taxon>Actinomycetota</taxon>
        <taxon>Actinomycetes</taxon>
        <taxon>Kitasatosporales</taxon>
        <taxon>Streptomycetaceae</taxon>
        <taxon>Streptomyces</taxon>
    </lineage>
</organism>